<dbReference type="AlphaFoldDB" id="A0A1L9Q391"/>
<dbReference type="InterPro" id="IPR053204">
    <property type="entry name" value="Oxopyrrolidines_Biosynth-assoc"/>
</dbReference>
<dbReference type="GeneID" id="63724002"/>
<dbReference type="Proteomes" id="UP000184073">
    <property type="component" value="Unassembled WGS sequence"/>
</dbReference>
<organism evidence="1 2">
    <name type="scientific">Aspergillus versicolor CBS 583.65</name>
    <dbReference type="NCBI Taxonomy" id="1036611"/>
    <lineage>
        <taxon>Eukaryota</taxon>
        <taxon>Fungi</taxon>
        <taxon>Dikarya</taxon>
        <taxon>Ascomycota</taxon>
        <taxon>Pezizomycotina</taxon>
        <taxon>Eurotiomycetes</taxon>
        <taxon>Eurotiomycetidae</taxon>
        <taxon>Eurotiales</taxon>
        <taxon>Aspergillaceae</taxon>
        <taxon>Aspergillus</taxon>
        <taxon>Aspergillus subgen. Nidulantes</taxon>
    </lineage>
</organism>
<reference evidence="2" key="1">
    <citation type="journal article" date="2017" name="Genome Biol.">
        <title>Comparative genomics reveals high biological diversity and specific adaptations in the industrially and medically important fungal genus Aspergillus.</title>
        <authorList>
            <person name="de Vries R.P."/>
            <person name="Riley R."/>
            <person name="Wiebenga A."/>
            <person name="Aguilar-Osorio G."/>
            <person name="Amillis S."/>
            <person name="Uchima C.A."/>
            <person name="Anderluh G."/>
            <person name="Asadollahi M."/>
            <person name="Askin M."/>
            <person name="Barry K."/>
            <person name="Battaglia E."/>
            <person name="Bayram O."/>
            <person name="Benocci T."/>
            <person name="Braus-Stromeyer S.A."/>
            <person name="Caldana C."/>
            <person name="Canovas D."/>
            <person name="Cerqueira G.C."/>
            <person name="Chen F."/>
            <person name="Chen W."/>
            <person name="Choi C."/>
            <person name="Clum A."/>
            <person name="Dos Santos R.A."/>
            <person name="Damasio A.R."/>
            <person name="Diallinas G."/>
            <person name="Emri T."/>
            <person name="Fekete E."/>
            <person name="Flipphi M."/>
            <person name="Freyberg S."/>
            <person name="Gallo A."/>
            <person name="Gournas C."/>
            <person name="Habgood R."/>
            <person name="Hainaut M."/>
            <person name="Harispe M.L."/>
            <person name="Henrissat B."/>
            <person name="Hilden K.S."/>
            <person name="Hope R."/>
            <person name="Hossain A."/>
            <person name="Karabika E."/>
            <person name="Karaffa L."/>
            <person name="Karanyi Z."/>
            <person name="Krasevec N."/>
            <person name="Kuo A."/>
            <person name="Kusch H."/>
            <person name="LaButti K."/>
            <person name="Lagendijk E.L."/>
            <person name="Lapidus A."/>
            <person name="Levasseur A."/>
            <person name="Lindquist E."/>
            <person name="Lipzen A."/>
            <person name="Logrieco A.F."/>
            <person name="MacCabe A."/>
            <person name="Maekelae M.R."/>
            <person name="Malavazi I."/>
            <person name="Melin P."/>
            <person name="Meyer V."/>
            <person name="Mielnichuk N."/>
            <person name="Miskei M."/>
            <person name="Molnar A.P."/>
            <person name="Mule G."/>
            <person name="Ngan C.Y."/>
            <person name="Orejas M."/>
            <person name="Orosz E."/>
            <person name="Ouedraogo J.P."/>
            <person name="Overkamp K.M."/>
            <person name="Park H.-S."/>
            <person name="Perrone G."/>
            <person name="Piumi F."/>
            <person name="Punt P.J."/>
            <person name="Ram A.F."/>
            <person name="Ramon A."/>
            <person name="Rauscher S."/>
            <person name="Record E."/>
            <person name="Riano-Pachon D.M."/>
            <person name="Robert V."/>
            <person name="Roehrig J."/>
            <person name="Ruller R."/>
            <person name="Salamov A."/>
            <person name="Salih N.S."/>
            <person name="Samson R.A."/>
            <person name="Sandor E."/>
            <person name="Sanguinetti M."/>
            <person name="Schuetze T."/>
            <person name="Sepcic K."/>
            <person name="Shelest E."/>
            <person name="Sherlock G."/>
            <person name="Sophianopoulou V."/>
            <person name="Squina F.M."/>
            <person name="Sun H."/>
            <person name="Susca A."/>
            <person name="Todd R.B."/>
            <person name="Tsang A."/>
            <person name="Unkles S.E."/>
            <person name="van de Wiele N."/>
            <person name="van Rossen-Uffink D."/>
            <person name="Oliveira J.V."/>
            <person name="Vesth T.C."/>
            <person name="Visser J."/>
            <person name="Yu J.-H."/>
            <person name="Zhou M."/>
            <person name="Andersen M.R."/>
            <person name="Archer D.B."/>
            <person name="Baker S.E."/>
            <person name="Benoit I."/>
            <person name="Brakhage A.A."/>
            <person name="Braus G.H."/>
            <person name="Fischer R."/>
            <person name="Frisvad J.C."/>
            <person name="Goldman G.H."/>
            <person name="Houbraken J."/>
            <person name="Oakley B."/>
            <person name="Pocsi I."/>
            <person name="Scazzocchio C."/>
            <person name="Seiboth B."/>
            <person name="vanKuyk P.A."/>
            <person name="Wortman J."/>
            <person name="Dyer P.S."/>
            <person name="Grigoriev I.V."/>
        </authorList>
    </citation>
    <scope>NUCLEOTIDE SEQUENCE [LARGE SCALE GENOMIC DNA]</scope>
    <source>
        <strain evidence="2">CBS 583.65</strain>
    </source>
</reference>
<dbReference type="EMBL" id="KV878139">
    <property type="protein sequence ID" value="OJJ08201.1"/>
    <property type="molecule type" value="Genomic_DNA"/>
</dbReference>
<dbReference type="InterPro" id="IPR022085">
    <property type="entry name" value="OpdG"/>
</dbReference>
<dbReference type="STRING" id="1036611.A0A1L9Q391"/>
<gene>
    <name evidence="1" type="ORF">ASPVEDRAFT_155906</name>
</gene>
<dbReference type="PANTHER" id="PTHR38797:SF4">
    <property type="entry name" value="NUCLEAR PORE COMPLEX PROTEIN NUP85"/>
    <property type="match status" value="1"/>
</dbReference>
<dbReference type="VEuPathDB" id="FungiDB:ASPVEDRAFT_155906"/>
<evidence type="ECO:0000313" key="1">
    <source>
        <dbReference type="EMBL" id="OJJ08201.1"/>
    </source>
</evidence>
<accession>A0A1L9Q391</accession>
<dbReference type="OrthoDB" id="3350591at2759"/>
<evidence type="ECO:0000313" key="2">
    <source>
        <dbReference type="Proteomes" id="UP000184073"/>
    </source>
</evidence>
<dbReference type="PANTHER" id="PTHR38797">
    <property type="entry name" value="NUCLEAR PORE COMPLEX PROTEIN NUP85-RELATED"/>
    <property type="match status" value="1"/>
</dbReference>
<dbReference type="RefSeq" id="XP_040673963.1">
    <property type="nucleotide sequence ID" value="XM_040808491.1"/>
</dbReference>
<keyword evidence="2" id="KW-1185">Reference proteome</keyword>
<name>A0A1L9Q391_ASPVE</name>
<protein>
    <submittedName>
        <fullName evidence="1">Uncharacterized protein</fullName>
    </submittedName>
</protein>
<dbReference type="Pfam" id="PF12311">
    <property type="entry name" value="DUF3632"/>
    <property type="match status" value="1"/>
</dbReference>
<proteinExistence type="predicted"/>
<sequence length="299" mass="33857">MSQSPSALSLHYMSDESIDGLELDAYNCEDESERKTQGTIRVLKEFLQSNDTIAELKACKALYDMMPEAGTQESWYEGVLSSLVLATAEQIPHDNRAQNKLVRLVGELARCDRFNVLRNRRWYTHPQGVGQLSLVYSNYVHLRVYARTWCELFNGVGPQQYDSKYVNLCAFQARLSTAGIMDNTSDMLWTMRDVLEQPKVAGTPEDLSIQIKMAAVWILHGGQLFYNNIVIDPEPTTARSSQAYQSYELYSGPIFGLERWGFWQARLSELSNHSDISEEACDLGTRAADLMASLARTVR</sequence>